<reference evidence="3 4" key="1">
    <citation type="journal article" date="2024" name="Plant J.">
        <title>Genome sequences and population genomics reveal climatic adaptation and genomic divergence between two closely related sweetgum species.</title>
        <authorList>
            <person name="Xu W.Q."/>
            <person name="Ren C.Q."/>
            <person name="Zhang X.Y."/>
            <person name="Comes H.P."/>
            <person name="Liu X.H."/>
            <person name="Li Y.G."/>
            <person name="Kettle C.J."/>
            <person name="Jalonen R."/>
            <person name="Gaisberger H."/>
            <person name="Ma Y.Z."/>
            <person name="Qiu Y.X."/>
        </authorList>
    </citation>
    <scope>NUCLEOTIDE SEQUENCE [LARGE SCALE GENOMIC DNA]</scope>
    <source>
        <strain evidence="3">Hangzhou</strain>
    </source>
</reference>
<feature type="coiled-coil region" evidence="2">
    <location>
        <begin position="19"/>
        <end position="91"/>
    </location>
</feature>
<evidence type="ECO:0008006" key="5">
    <source>
        <dbReference type="Google" id="ProtNLM"/>
    </source>
</evidence>
<dbReference type="PANTHER" id="PTHR33463">
    <property type="entry name" value="NB-ARC DOMAIN-CONTAINING PROTEIN-RELATED"/>
    <property type="match status" value="1"/>
</dbReference>
<dbReference type="AlphaFoldDB" id="A0AAP0NBJ8"/>
<evidence type="ECO:0000256" key="2">
    <source>
        <dbReference type="SAM" id="Coils"/>
    </source>
</evidence>
<keyword evidence="4" id="KW-1185">Reference proteome</keyword>
<gene>
    <name evidence="3" type="ORF">L1049_000966</name>
</gene>
<evidence type="ECO:0000256" key="1">
    <source>
        <dbReference type="ARBA" id="ARBA00022821"/>
    </source>
</evidence>
<sequence length="182" mass="20802">MEYVINILSNFIAEKFNHHQSLGENMNKLKKKFEELICRKEDVKSKMQVELQAGKQPKKEVELWLANVEEINEERERIENEVKEVRFFRRASLGVHVAEKIQEVEVLLQKGIFIDGLVVDGDTPAGTEEILPTTKGAVETEKDENSECLRNDDIKRLEVHGIGGIGNTHVTNSFCHVNSINF</sequence>
<evidence type="ECO:0000313" key="4">
    <source>
        <dbReference type="Proteomes" id="UP001415857"/>
    </source>
</evidence>
<evidence type="ECO:0000313" key="3">
    <source>
        <dbReference type="EMBL" id="KAK9269197.1"/>
    </source>
</evidence>
<accession>A0AAP0NBJ8</accession>
<comment type="caution">
    <text evidence="3">The sequence shown here is derived from an EMBL/GenBank/DDBJ whole genome shotgun (WGS) entry which is preliminary data.</text>
</comment>
<organism evidence="3 4">
    <name type="scientific">Liquidambar formosana</name>
    <name type="common">Formosan gum</name>
    <dbReference type="NCBI Taxonomy" id="63359"/>
    <lineage>
        <taxon>Eukaryota</taxon>
        <taxon>Viridiplantae</taxon>
        <taxon>Streptophyta</taxon>
        <taxon>Embryophyta</taxon>
        <taxon>Tracheophyta</taxon>
        <taxon>Spermatophyta</taxon>
        <taxon>Magnoliopsida</taxon>
        <taxon>eudicotyledons</taxon>
        <taxon>Gunneridae</taxon>
        <taxon>Pentapetalae</taxon>
        <taxon>Saxifragales</taxon>
        <taxon>Altingiaceae</taxon>
        <taxon>Liquidambar</taxon>
    </lineage>
</organism>
<keyword evidence="2" id="KW-0175">Coiled coil</keyword>
<dbReference type="PANTHER" id="PTHR33463:SF212">
    <property type="entry name" value="AND NB-ARC DOMAINS-CONTAINING DISEASE RESISTANCE PROTEIN, PUTATIVE-RELATED"/>
    <property type="match status" value="1"/>
</dbReference>
<dbReference type="InterPro" id="IPR050905">
    <property type="entry name" value="Plant_NBS-LRR"/>
</dbReference>
<name>A0AAP0NBJ8_LIQFO</name>
<keyword evidence="1" id="KW-0611">Plant defense</keyword>
<proteinExistence type="predicted"/>
<protein>
    <recommendedName>
        <fullName evidence="5">Disease resistance protein</fullName>
    </recommendedName>
</protein>
<dbReference type="Proteomes" id="UP001415857">
    <property type="component" value="Unassembled WGS sequence"/>
</dbReference>
<dbReference type="EMBL" id="JBBPBK010000015">
    <property type="protein sequence ID" value="KAK9269197.1"/>
    <property type="molecule type" value="Genomic_DNA"/>
</dbReference>